<feature type="transmembrane region" description="Helical" evidence="8">
    <location>
        <begin position="40"/>
        <end position="66"/>
    </location>
</feature>
<dbReference type="GO" id="GO:0015833">
    <property type="term" value="P:peptide transport"/>
    <property type="evidence" value="ECO:0007669"/>
    <property type="project" value="InterPro"/>
</dbReference>
<feature type="domain" description="ABC transporter" evidence="9">
    <location>
        <begin position="324"/>
        <end position="542"/>
    </location>
</feature>
<evidence type="ECO:0000256" key="4">
    <source>
        <dbReference type="ARBA" id="ARBA00022741"/>
    </source>
</evidence>
<keyword evidence="6 8" id="KW-1133">Transmembrane helix</keyword>
<reference evidence="11 12" key="1">
    <citation type="submission" date="2016-11" db="EMBL/GenBank/DDBJ databases">
        <title>Draft Genome Sequences of Nine Cyanobacterial Strains from Diverse Habitats.</title>
        <authorList>
            <person name="Zhu T."/>
            <person name="Hou S."/>
            <person name="Lu X."/>
            <person name="Hess W.R."/>
        </authorList>
    </citation>
    <scope>NUCLEOTIDE SEQUENCE [LARGE SCALE GENOMIC DNA]</scope>
    <source>
        <strain evidence="11 12">NIES-30</strain>
    </source>
</reference>
<accession>A0A1U7J7W8</accession>
<dbReference type="InterPro" id="IPR011527">
    <property type="entry name" value="ABC1_TM_dom"/>
</dbReference>
<dbReference type="AlphaFoldDB" id="A0A1U7J7W8"/>
<dbReference type="SUPFAM" id="SSF52540">
    <property type="entry name" value="P-loop containing nucleoside triphosphate hydrolases"/>
    <property type="match status" value="1"/>
</dbReference>
<evidence type="ECO:0000259" key="10">
    <source>
        <dbReference type="PROSITE" id="PS50929"/>
    </source>
</evidence>
<keyword evidence="3 8" id="KW-0812">Transmembrane</keyword>
<keyword evidence="7 8" id="KW-0472">Membrane</keyword>
<dbReference type="Pfam" id="PF00664">
    <property type="entry name" value="ABC_membrane"/>
    <property type="match status" value="1"/>
</dbReference>
<sequence length="542" mass="59592">MSLVLFLLQTSGPALGIALVTGLVSGGCSAALIALISYTIAQGVTGGVVAAAFVGLGAIALTTAMVSRILLVRFSQAAVVELQLQLCRQILAAELKSLESLGLPSLLVLLTEDIQAIAAAAGVLPVLMINIAGTVGCMVYVSWLSWQVLALVLLITLVASFSCRWFLVAGRRGLAAARDHQERLFQHFRSLIEGIKELKLHYLGRQDFFAIDLRPTAIQVKRYNQQGLSLFAVLDSWGKFIYFFAVGLVLFALPNWVGISPNTRIAYVLTFTYLLGPMENLVNKLPLLGQASVALDKLKALGLSIDAAIAAATVPPIDPGWQRLELKGVTHSYRTDQEGTEFTLGPVNLTVHPGELIFIIGGNGSGKSTLAKVLTGLYRPQAGTIWLDQQPIDEQNQEWYRQYFSAVFADFYLFDRLLGLSGEADDSKAQDYLKKLQLSHKVSIDQGRFSTVNLSQGQRKRLALLSAYMENRPIYLFDEWAADQDPAFKQVFYTQFLPDLKAQGKTVFVISHDDHYFYVGDRILKLNYGQIEFEQSPASFKS</sequence>
<dbReference type="GO" id="GO:0034040">
    <property type="term" value="F:ATPase-coupled lipid transmembrane transporter activity"/>
    <property type="evidence" value="ECO:0007669"/>
    <property type="project" value="TreeGrafter"/>
</dbReference>
<dbReference type="Gene3D" id="3.40.50.300">
    <property type="entry name" value="P-loop containing nucleotide triphosphate hydrolases"/>
    <property type="match status" value="1"/>
</dbReference>
<dbReference type="InterPro" id="IPR005898">
    <property type="entry name" value="Cyc_pep_transpt_SyrD/YojI"/>
</dbReference>
<dbReference type="SMART" id="SM00382">
    <property type="entry name" value="AAA"/>
    <property type="match status" value="1"/>
</dbReference>
<dbReference type="PANTHER" id="PTHR24221">
    <property type="entry name" value="ATP-BINDING CASSETTE SUB-FAMILY B"/>
    <property type="match status" value="1"/>
</dbReference>
<evidence type="ECO:0000256" key="7">
    <source>
        <dbReference type="ARBA" id="ARBA00023136"/>
    </source>
</evidence>
<dbReference type="RefSeq" id="WP_073607519.1">
    <property type="nucleotide sequence ID" value="NZ_MRCG01000003.1"/>
</dbReference>
<dbReference type="GO" id="GO:1904680">
    <property type="term" value="F:peptide transmembrane transporter activity"/>
    <property type="evidence" value="ECO:0007669"/>
    <property type="project" value="InterPro"/>
</dbReference>
<evidence type="ECO:0000256" key="6">
    <source>
        <dbReference type="ARBA" id="ARBA00022989"/>
    </source>
</evidence>
<feature type="transmembrane region" description="Helical" evidence="8">
    <location>
        <begin position="240"/>
        <end position="259"/>
    </location>
</feature>
<comment type="subcellular location">
    <subcellularLocation>
        <location evidence="1">Cell membrane</location>
        <topology evidence="1">Multi-pass membrane protein</topology>
    </subcellularLocation>
</comment>
<dbReference type="CDD" id="cd03225">
    <property type="entry name" value="ABC_cobalt_CbiO_domain1"/>
    <property type="match status" value="1"/>
</dbReference>
<dbReference type="InterPro" id="IPR017871">
    <property type="entry name" value="ABC_transporter-like_CS"/>
</dbReference>
<evidence type="ECO:0000313" key="12">
    <source>
        <dbReference type="Proteomes" id="UP000185557"/>
    </source>
</evidence>
<dbReference type="InterPro" id="IPR003593">
    <property type="entry name" value="AAA+_ATPase"/>
</dbReference>
<dbReference type="EMBL" id="MRCG01000003">
    <property type="protein sequence ID" value="OKH49412.1"/>
    <property type="molecule type" value="Genomic_DNA"/>
</dbReference>
<evidence type="ECO:0000256" key="5">
    <source>
        <dbReference type="ARBA" id="ARBA00022840"/>
    </source>
</evidence>
<organism evidence="11 12">
    <name type="scientific">Phormidium tenue NIES-30</name>
    <dbReference type="NCBI Taxonomy" id="549789"/>
    <lineage>
        <taxon>Bacteria</taxon>
        <taxon>Bacillati</taxon>
        <taxon>Cyanobacteriota</taxon>
        <taxon>Cyanophyceae</taxon>
        <taxon>Oscillatoriophycideae</taxon>
        <taxon>Oscillatoriales</taxon>
        <taxon>Oscillatoriaceae</taxon>
        <taxon>Phormidium</taxon>
    </lineage>
</organism>
<feature type="domain" description="ABC transmembrane type-1" evidence="10">
    <location>
        <begin position="1"/>
        <end position="290"/>
    </location>
</feature>
<dbReference type="InterPro" id="IPR003439">
    <property type="entry name" value="ABC_transporter-like_ATP-bd"/>
</dbReference>
<dbReference type="Pfam" id="PF00005">
    <property type="entry name" value="ABC_tran"/>
    <property type="match status" value="1"/>
</dbReference>
<evidence type="ECO:0000259" key="9">
    <source>
        <dbReference type="PROSITE" id="PS50893"/>
    </source>
</evidence>
<evidence type="ECO:0000256" key="8">
    <source>
        <dbReference type="SAM" id="Phobius"/>
    </source>
</evidence>
<name>A0A1U7J7W8_9CYAN</name>
<dbReference type="PANTHER" id="PTHR24221:SF654">
    <property type="entry name" value="ATP-BINDING CASSETTE SUB-FAMILY B MEMBER 6"/>
    <property type="match status" value="1"/>
</dbReference>
<dbReference type="InterPro" id="IPR027417">
    <property type="entry name" value="P-loop_NTPase"/>
</dbReference>
<dbReference type="Proteomes" id="UP000185557">
    <property type="component" value="Unassembled WGS sequence"/>
</dbReference>
<dbReference type="InterPro" id="IPR036640">
    <property type="entry name" value="ABC1_TM_sf"/>
</dbReference>
<keyword evidence="4" id="KW-0547">Nucleotide-binding</keyword>
<dbReference type="PROSITE" id="PS50929">
    <property type="entry name" value="ABC_TM1F"/>
    <property type="match status" value="1"/>
</dbReference>
<dbReference type="GO" id="GO:0005524">
    <property type="term" value="F:ATP binding"/>
    <property type="evidence" value="ECO:0007669"/>
    <property type="project" value="UniProtKB-KW"/>
</dbReference>
<evidence type="ECO:0000313" key="11">
    <source>
        <dbReference type="EMBL" id="OKH49412.1"/>
    </source>
</evidence>
<dbReference type="OrthoDB" id="846150at2"/>
<evidence type="ECO:0000256" key="1">
    <source>
        <dbReference type="ARBA" id="ARBA00004651"/>
    </source>
</evidence>
<dbReference type="InterPro" id="IPR015856">
    <property type="entry name" value="ABC_transpr_CbiO/EcfA_su"/>
</dbReference>
<dbReference type="Gene3D" id="1.20.1560.10">
    <property type="entry name" value="ABC transporter type 1, transmembrane domain"/>
    <property type="match status" value="1"/>
</dbReference>
<feature type="transmembrane region" description="Helical" evidence="8">
    <location>
        <begin position="147"/>
        <end position="168"/>
    </location>
</feature>
<dbReference type="GO" id="GO:0005886">
    <property type="term" value="C:plasma membrane"/>
    <property type="evidence" value="ECO:0007669"/>
    <property type="project" value="UniProtKB-SubCell"/>
</dbReference>
<dbReference type="InterPro" id="IPR039421">
    <property type="entry name" value="Type_1_exporter"/>
</dbReference>
<keyword evidence="2" id="KW-0813">Transport</keyword>
<keyword evidence="12" id="KW-1185">Reference proteome</keyword>
<dbReference type="GO" id="GO:0140359">
    <property type="term" value="F:ABC-type transporter activity"/>
    <property type="evidence" value="ECO:0007669"/>
    <property type="project" value="InterPro"/>
</dbReference>
<dbReference type="STRING" id="549789.NIES30_06050"/>
<dbReference type="PROSITE" id="PS00211">
    <property type="entry name" value="ABC_TRANSPORTER_1"/>
    <property type="match status" value="1"/>
</dbReference>
<dbReference type="PROSITE" id="PS50893">
    <property type="entry name" value="ABC_TRANSPORTER_2"/>
    <property type="match status" value="1"/>
</dbReference>
<protein>
    <submittedName>
        <fullName evidence="11">ABC transporter ATP-binding protein</fullName>
    </submittedName>
</protein>
<feature type="transmembrane region" description="Helical" evidence="8">
    <location>
        <begin position="116"/>
        <end position="141"/>
    </location>
</feature>
<evidence type="ECO:0000256" key="3">
    <source>
        <dbReference type="ARBA" id="ARBA00022692"/>
    </source>
</evidence>
<dbReference type="GO" id="GO:0016887">
    <property type="term" value="F:ATP hydrolysis activity"/>
    <property type="evidence" value="ECO:0007669"/>
    <property type="project" value="InterPro"/>
</dbReference>
<gene>
    <name evidence="11" type="ORF">NIES30_06050</name>
</gene>
<evidence type="ECO:0000256" key="2">
    <source>
        <dbReference type="ARBA" id="ARBA00022448"/>
    </source>
</evidence>
<proteinExistence type="predicted"/>
<dbReference type="SUPFAM" id="SSF90123">
    <property type="entry name" value="ABC transporter transmembrane region"/>
    <property type="match status" value="1"/>
</dbReference>
<comment type="caution">
    <text evidence="11">The sequence shown here is derived from an EMBL/GenBank/DDBJ whole genome shotgun (WGS) entry which is preliminary data.</text>
</comment>
<dbReference type="NCBIfam" id="TIGR01194">
    <property type="entry name" value="cyc_pep_trnsptr"/>
    <property type="match status" value="1"/>
</dbReference>
<keyword evidence="5 11" id="KW-0067">ATP-binding</keyword>